<dbReference type="STRING" id="314271.RB2654_21593"/>
<name>A3VLM8_9RHOB</name>
<dbReference type="NCBIfam" id="TIGR02122">
    <property type="entry name" value="TRAP_TAXI"/>
    <property type="match status" value="1"/>
</dbReference>
<dbReference type="Proteomes" id="UP000002931">
    <property type="component" value="Unassembled WGS sequence"/>
</dbReference>
<accession>A3VLM8</accession>
<dbReference type="SUPFAM" id="SSF53850">
    <property type="entry name" value="Periplasmic binding protein-like II"/>
    <property type="match status" value="1"/>
</dbReference>
<dbReference type="InterPro" id="IPR011852">
    <property type="entry name" value="TRAP_TAXI"/>
</dbReference>
<evidence type="ECO:0000313" key="2">
    <source>
        <dbReference type="EMBL" id="EAQ10805.1"/>
    </source>
</evidence>
<dbReference type="PANTHER" id="PTHR42941:SF1">
    <property type="entry name" value="SLL1037 PROTEIN"/>
    <property type="match status" value="1"/>
</dbReference>
<dbReference type="eggNOG" id="COG2358">
    <property type="taxonomic scope" value="Bacteria"/>
</dbReference>
<dbReference type="EMBL" id="AAMT01000024">
    <property type="protein sequence ID" value="EAQ10805.1"/>
    <property type="molecule type" value="Genomic_DNA"/>
</dbReference>
<feature type="chain" id="PRO_5002662359" evidence="1">
    <location>
        <begin position="28"/>
        <end position="391"/>
    </location>
</feature>
<dbReference type="AlphaFoldDB" id="A3VLM8"/>
<comment type="caution">
    <text evidence="2">The sequence shown here is derived from an EMBL/GenBank/DDBJ whole genome shotgun (WGS) entry which is preliminary data.</text>
</comment>
<keyword evidence="1" id="KW-0732">Signal</keyword>
<evidence type="ECO:0000313" key="3">
    <source>
        <dbReference type="Proteomes" id="UP000002931"/>
    </source>
</evidence>
<feature type="signal peptide" evidence="1">
    <location>
        <begin position="1"/>
        <end position="27"/>
    </location>
</feature>
<evidence type="ECO:0000256" key="1">
    <source>
        <dbReference type="SAM" id="SignalP"/>
    </source>
</evidence>
<gene>
    <name evidence="2" type="ORF">RB2654_21593</name>
</gene>
<proteinExistence type="predicted"/>
<dbReference type="Gene3D" id="3.40.190.10">
    <property type="entry name" value="Periplasmic binding protein-like II"/>
    <property type="match status" value="2"/>
</dbReference>
<protein>
    <submittedName>
        <fullName evidence="2">Possible TrapT family, dctP subunit, C4-dicarboxylate periplasmic-binding protein</fullName>
    </submittedName>
</protein>
<reference evidence="2 3" key="1">
    <citation type="journal article" date="2010" name="J. Bacteriol.">
        <title>Genome sequences of Pelagibaca bermudensis HTCC2601T and Maritimibacter alkaliphilus HTCC2654T, the type strains of two marine Roseobacter genera.</title>
        <authorList>
            <person name="Thrash J.C."/>
            <person name="Cho J.C."/>
            <person name="Ferriera S."/>
            <person name="Johnson J."/>
            <person name="Vergin K.L."/>
            <person name="Giovannoni S.J."/>
        </authorList>
    </citation>
    <scope>NUCLEOTIDE SEQUENCE [LARGE SCALE GENOMIC DNA]</scope>
    <source>
        <strain evidence="2 3">HTCC2654</strain>
    </source>
</reference>
<dbReference type="HOGENOM" id="CLU_733402_0_0_5"/>
<dbReference type="PANTHER" id="PTHR42941">
    <property type="entry name" value="SLL1037 PROTEIN"/>
    <property type="match status" value="1"/>
</dbReference>
<keyword evidence="3" id="KW-1185">Reference proteome</keyword>
<dbReference type="Pfam" id="PF16868">
    <property type="entry name" value="NMT1_3"/>
    <property type="match status" value="1"/>
</dbReference>
<organism evidence="2 3">
    <name type="scientific">Maritimibacter alkaliphilus HTCC2654</name>
    <dbReference type="NCBI Taxonomy" id="314271"/>
    <lineage>
        <taxon>Bacteria</taxon>
        <taxon>Pseudomonadati</taxon>
        <taxon>Pseudomonadota</taxon>
        <taxon>Alphaproteobacteria</taxon>
        <taxon>Rhodobacterales</taxon>
        <taxon>Roseobacteraceae</taxon>
        <taxon>Maritimibacter</taxon>
    </lineage>
</organism>
<sequence>MMTTKLRTLAGATLAATLTCGAPAAFAQDAALPNTVVWTTYDTGGAMHSAAVAISSALKQNDNLNLRVISAGNGVAQQSTLKAGRADFVLAGFDVYFAQEGAFQFGAADWGPQPVRLVMTSMTDQGFGLAISPEVAENVAGPGDLRGLRVAYVQGSPSIQGALQALVIACGDMTWDDVEKVEVPGFGASVDAYINDQADVYFTSTNSGTSVKADASSRGLTWVPVPFDNDACWEEIRATDPRWIKKVVTEGVNIPEGGIEMASYPDMLLNTTADRDADYVKAMLSTVYGNFDDINGATPTTYGLALDRQILDYTVPFHDGAIAYFKETGVWTDEMQEHNDMLVARQDALKAAWDEVVAMNISDEAEFATAWKAKRIEMLEAEGFDVPVRDW</sequence>